<dbReference type="Pfam" id="PF07859">
    <property type="entry name" value="Abhydrolase_3"/>
    <property type="match status" value="1"/>
</dbReference>
<evidence type="ECO:0000313" key="4">
    <source>
        <dbReference type="EMBL" id="KAL3814889.1"/>
    </source>
</evidence>
<keyword evidence="5" id="KW-1185">Reference proteome</keyword>
<proteinExistence type="inferred from homology"/>
<organism evidence="4 5">
    <name type="scientific">Penstemon smallii</name>
    <dbReference type="NCBI Taxonomy" id="265156"/>
    <lineage>
        <taxon>Eukaryota</taxon>
        <taxon>Viridiplantae</taxon>
        <taxon>Streptophyta</taxon>
        <taxon>Embryophyta</taxon>
        <taxon>Tracheophyta</taxon>
        <taxon>Spermatophyta</taxon>
        <taxon>Magnoliopsida</taxon>
        <taxon>eudicotyledons</taxon>
        <taxon>Gunneridae</taxon>
        <taxon>Pentapetalae</taxon>
        <taxon>asterids</taxon>
        <taxon>lamiids</taxon>
        <taxon>Lamiales</taxon>
        <taxon>Plantaginaceae</taxon>
        <taxon>Cheloneae</taxon>
        <taxon>Penstemon</taxon>
    </lineage>
</organism>
<name>A0ABD3RQC9_9LAMI</name>
<evidence type="ECO:0000313" key="5">
    <source>
        <dbReference type="Proteomes" id="UP001634393"/>
    </source>
</evidence>
<gene>
    <name evidence="4" type="ORF">ACJIZ3_016157</name>
</gene>
<dbReference type="PANTHER" id="PTHR23024">
    <property type="entry name" value="ARYLACETAMIDE DEACETYLASE"/>
    <property type="match status" value="1"/>
</dbReference>
<sequence>MDNSKATKTSLLLFFCVCLCSSSSWRTSEAQHTWQEAFKVLGISWNPNGTLNREIQIPMVDPTPYDDSTTPAPTALSQDIYLSPKSKAYVRLYIPLNPPKNKKLPLVIYLHGGDFVLFSASTVIFHNFCNDIASQFPAVVASVEYRLAPENRLPAAYDDALKAIFWARDQALGTGGRDPWMEYADFSKVFLLGSSAGANIVYHAALRALDFDIRPLQIKGLLLNQAYFGGLQNTQSEIRLKDDPYVALYVNHVLWSLALPRNLNRDHEFCNPISGGTYQGRVNRLPKVYIKGDFGDPLVDRSVQLAQFLYNNGVTIYYRFNAGGFHGIELQNKTAAQELYDDMKYFVNNPFGTSHEDISDKPLYNDMKNIVLSTGSAYASS</sequence>
<dbReference type="AlphaFoldDB" id="A0ABD3RQC9"/>
<dbReference type="Gene3D" id="3.40.50.1820">
    <property type="entry name" value="alpha/beta hydrolase"/>
    <property type="match status" value="1"/>
</dbReference>
<comment type="similarity">
    <text evidence="1">Belongs to the 'GDXG' lipolytic enzyme family.</text>
</comment>
<evidence type="ECO:0000256" key="1">
    <source>
        <dbReference type="ARBA" id="ARBA00010515"/>
    </source>
</evidence>
<dbReference type="PANTHER" id="PTHR23024:SF113">
    <property type="entry name" value="CARBOXYLESTERASE 8-RELATED"/>
    <property type="match status" value="1"/>
</dbReference>
<dbReference type="InterPro" id="IPR050466">
    <property type="entry name" value="Carboxylest/Gibb_receptor"/>
</dbReference>
<evidence type="ECO:0000259" key="3">
    <source>
        <dbReference type="Pfam" id="PF07859"/>
    </source>
</evidence>
<keyword evidence="2" id="KW-0732">Signal</keyword>
<feature type="chain" id="PRO_5044744162" description="Alpha/beta hydrolase fold-3 domain-containing protein" evidence="2">
    <location>
        <begin position="31"/>
        <end position="381"/>
    </location>
</feature>
<feature type="signal peptide" evidence="2">
    <location>
        <begin position="1"/>
        <end position="30"/>
    </location>
</feature>
<dbReference type="SUPFAM" id="SSF53474">
    <property type="entry name" value="alpha/beta-Hydrolases"/>
    <property type="match status" value="1"/>
</dbReference>
<reference evidence="4 5" key="1">
    <citation type="submission" date="2024-12" db="EMBL/GenBank/DDBJ databases">
        <title>The unique morphological basis and parallel evolutionary history of personate flowers in Penstemon.</title>
        <authorList>
            <person name="Depatie T.H."/>
            <person name="Wessinger C.A."/>
        </authorList>
    </citation>
    <scope>NUCLEOTIDE SEQUENCE [LARGE SCALE GENOMIC DNA]</scope>
    <source>
        <strain evidence="4">WTNN_2</strain>
        <tissue evidence="4">Leaf</tissue>
    </source>
</reference>
<comment type="caution">
    <text evidence="4">The sequence shown here is derived from an EMBL/GenBank/DDBJ whole genome shotgun (WGS) entry which is preliminary data.</text>
</comment>
<dbReference type="InterPro" id="IPR029058">
    <property type="entry name" value="AB_hydrolase_fold"/>
</dbReference>
<feature type="domain" description="Alpha/beta hydrolase fold-3" evidence="3">
    <location>
        <begin position="107"/>
        <end position="328"/>
    </location>
</feature>
<protein>
    <recommendedName>
        <fullName evidence="3">Alpha/beta hydrolase fold-3 domain-containing protein</fullName>
    </recommendedName>
</protein>
<dbReference type="InterPro" id="IPR013094">
    <property type="entry name" value="AB_hydrolase_3"/>
</dbReference>
<dbReference type="EMBL" id="JBJXBP010000008">
    <property type="protein sequence ID" value="KAL3814889.1"/>
    <property type="molecule type" value="Genomic_DNA"/>
</dbReference>
<evidence type="ECO:0000256" key="2">
    <source>
        <dbReference type="SAM" id="SignalP"/>
    </source>
</evidence>
<accession>A0ABD3RQC9</accession>
<dbReference type="Proteomes" id="UP001634393">
    <property type="component" value="Unassembled WGS sequence"/>
</dbReference>